<feature type="region of interest" description="Disordered" evidence="1">
    <location>
        <begin position="53"/>
        <end position="80"/>
    </location>
</feature>
<keyword evidence="3" id="KW-1185">Reference proteome</keyword>
<dbReference type="AlphaFoldDB" id="A0AAV4MAT9"/>
<reference evidence="2 3" key="1">
    <citation type="submission" date="2021-06" db="EMBL/GenBank/DDBJ databases">
        <title>Caerostris extrusa draft genome.</title>
        <authorList>
            <person name="Kono N."/>
            <person name="Arakawa K."/>
        </authorList>
    </citation>
    <scope>NUCLEOTIDE SEQUENCE [LARGE SCALE GENOMIC DNA]</scope>
</reference>
<dbReference type="EMBL" id="BPLR01019541">
    <property type="protein sequence ID" value="GIX69003.1"/>
    <property type="molecule type" value="Genomic_DNA"/>
</dbReference>
<sequence length="107" mass="12319">MREKLEKKKAEVHLLLNSSVPELLGRHPDSQCIKTEIPKYDGKLIDHEDVKEENVKRVGTESRKKKKEKNGRETTEKKAEVHLLLNSSVPELLGRHPESQCIKTEVK</sequence>
<gene>
    <name evidence="2" type="ORF">CEXT_802961</name>
</gene>
<proteinExistence type="predicted"/>
<comment type="caution">
    <text evidence="2">The sequence shown here is derived from an EMBL/GenBank/DDBJ whole genome shotgun (WGS) entry which is preliminary data.</text>
</comment>
<name>A0AAV4MAT9_CAEEX</name>
<feature type="compositionally biased region" description="Basic and acidic residues" evidence="1">
    <location>
        <begin position="53"/>
        <end position="62"/>
    </location>
</feature>
<organism evidence="2 3">
    <name type="scientific">Caerostris extrusa</name>
    <name type="common">Bark spider</name>
    <name type="synonym">Caerostris bankana</name>
    <dbReference type="NCBI Taxonomy" id="172846"/>
    <lineage>
        <taxon>Eukaryota</taxon>
        <taxon>Metazoa</taxon>
        <taxon>Ecdysozoa</taxon>
        <taxon>Arthropoda</taxon>
        <taxon>Chelicerata</taxon>
        <taxon>Arachnida</taxon>
        <taxon>Araneae</taxon>
        <taxon>Araneomorphae</taxon>
        <taxon>Entelegynae</taxon>
        <taxon>Araneoidea</taxon>
        <taxon>Araneidae</taxon>
        <taxon>Caerostris</taxon>
    </lineage>
</organism>
<dbReference type="Proteomes" id="UP001054945">
    <property type="component" value="Unassembled WGS sequence"/>
</dbReference>
<evidence type="ECO:0000313" key="3">
    <source>
        <dbReference type="Proteomes" id="UP001054945"/>
    </source>
</evidence>
<protein>
    <submittedName>
        <fullName evidence="2">Uncharacterized protein</fullName>
    </submittedName>
</protein>
<accession>A0AAV4MAT9</accession>
<evidence type="ECO:0000313" key="2">
    <source>
        <dbReference type="EMBL" id="GIX69003.1"/>
    </source>
</evidence>
<feature type="compositionally biased region" description="Basic and acidic residues" evidence="1">
    <location>
        <begin position="70"/>
        <end position="80"/>
    </location>
</feature>
<evidence type="ECO:0000256" key="1">
    <source>
        <dbReference type="SAM" id="MobiDB-lite"/>
    </source>
</evidence>